<dbReference type="Gene3D" id="3.40.50.1580">
    <property type="entry name" value="Nucleoside phosphorylase domain"/>
    <property type="match status" value="1"/>
</dbReference>
<dbReference type="GO" id="GO:0009116">
    <property type="term" value="P:nucleoside metabolic process"/>
    <property type="evidence" value="ECO:0007669"/>
    <property type="project" value="InterPro"/>
</dbReference>
<dbReference type="Pfam" id="PF01048">
    <property type="entry name" value="PNP_UDP_1"/>
    <property type="match status" value="1"/>
</dbReference>
<dbReference type="PANTHER" id="PTHR43691:SF11">
    <property type="entry name" value="FI09636P-RELATED"/>
    <property type="match status" value="1"/>
</dbReference>
<evidence type="ECO:0000313" key="6">
    <source>
        <dbReference type="Proteomes" id="UP000461880"/>
    </source>
</evidence>
<evidence type="ECO:0000256" key="1">
    <source>
        <dbReference type="ARBA" id="ARBA00011888"/>
    </source>
</evidence>
<dbReference type="GO" id="GO:0005829">
    <property type="term" value="C:cytosol"/>
    <property type="evidence" value="ECO:0007669"/>
    <property type="project" value="TreeGrafter"/>
</dbReference>
<protein>
    <recommendedName>
        <fullName evidence="2">Uridine phosphorylase</fullName>
        <ecNumber evidence="1">2.4.2.3</ecNumber>
    </recommendedName>
</protein>
<sequence>MKEAHIQLDSSVGAKAAILPGDPARIDRILPYLEHAEALAYNREYRSVAGLYHGMKVIAMSTGMGGSSESIAVEELHHIGVTGMVRIGSCGALQKGIGLGDLVVGCGAIRDDGASKAYVKDIYPAVPDTDLLFEILSAAKKNGYPVHCGVIHSHETFYTDTNDAEEAAWSKLGVLGSDFESAALFTVGRIRGVRTASILNNVVLYGTSTEDSIGSYADGASLTAEGEKREIITALEALHACWEKGLL</sequence>
<comment type="caution">
    <text evidence="5">The sequence shown here is derived from an EMBL/GenBank/DDBJ whole genome shotgun (WGS) entry which is preliminary data.</text>
</comment>
<dbReference type="EMBL" id="VUMN01000006">
    <property type="protein sequence ID" value="MSS58090.1"/>
    <property type="molecule type" value="Genomic_DNA"/>
</dbReference>
<evidence type="ECO:0000256" key="2">
    <source>
        <dbReference type="ARBA" id="ARBA00021980"/>
    </source>
</evidence>
<dbReference type="InterPro" id="IPR035994">
    <property type="entry name" value="Nucleoside_phosphorylase_sf"/>
</dbReference>
<dbReference type="GO" id="GO:0004850">
    <property type="term" value="F:uridine phosphorylase activity"/>
    <property type="evidence" value="ECO:0007669"/>
    <property type="project" value="UniProtKB-EC"/>
</dbReference>
<dbReference type="InterPro" id="IPR000845">
    <property type="entry name" value="Nucleoside_phosphorylase_d"/>
</dbReference>
<dbReference type="SUPFAM" id="SSF53167">
    <property type="entry name" value="Purine and uridine phosphorylases"/>
    <property type="match status" value="1"/>
</dbReference>
<dbReference type="PANTHER" id="PTHR43691">
    <property type="entry name" value="URIDINE PHOSPHORYLASE"/>
    <property type="match status" value="1"/>
</dbReference>
<evidence type="ECO:0000256" key="3">
    <source>
        <dbReference type="ARBA" id="ARBA00048447"/>
    </source>
</evidence>
<accession>A0A7X2NR95</accession>
<dbReference type="EC" id="2.4.2.3" evidence="1"/>
<comment type="catalytic activity">
    <reaction evidence="3">
        <text>uridine + phosphate = alpha-D-ribose 1-phosphate + uracil</text>
        <dbReference type="Rhea" id="RHEA:24388"/>
        <dbReference type="ChEBI" id="CHEBI:16704"/>
        <dbReference type="ChEBI" id="CHEBI:17568"/>
        <dbReference type="ChEBI" id="CHEBI:43474"/>
        <dbReference type="ChEBI" id="CHEBI:57720"/>
        <dbReference type="EC" id="2.4.2.3"/>
    </reaction>
</comment>
<feature type="domain" description="Nucleoside phosphorylase" evidence="4">
    <location>
        <begin position="15"/>
        <end position="198"/>
    </location>
</feature>
<reference evidence="5 6" key="1">
    <citation type="submission" date="2019-08" db="EMBL/GenBank/DDBJ databases">
        <title>In-depth cultivation of the pig gut microbiome towards novel bacterial diversity and tailored functional studies.</title>
        <authorList>
            <person name="Wylensek D."/>
            <person name="Hitch T.C.A."/>
            <person name="Clavel T."/>
        </authorList>
    </citation>
    <scope>NUCLEOTIDE SEQUENCE [LARGE SCALE GENOMIC DNA]</scope>
    <source>
        <strain evidence="5 6">Oil+RF-744-GAM-WT-6</strain>
    </source>
</reference>
<keyword evidence="6" id="KW-1185">Reference proteome</keyword>
<dbReference type="Proteomes" id="UP000461880">
    <property type="component" value="Unassembled WGS sequence"/>
</dbReference>
<proteinExistence type="predicted"/>
<gene>
    <name evidence="5" type="ORF">FYJ51_04140</name>
</gene>
<dbReference type="CDD" id="cd17767">
    <property type="entry name" value="UP_EcUdp-like"/>
    <property type="match status" value="1"/>
</dbReference>
<dbReference type="AlphaFoldDB" id="A0A7X2NR95"/>
<dbReference type="RefSeq" id="WP_154503571.1">
    <property type="nucleotide sequence ID" value="NZ_VUMN01000006.1"/>
</dbReference>
<organism evidence="5 6">
    <name type="scientific">Stecheria intestinalis</name>
    <dbReference type="NCBI Taxonomy" id="2606630"/>
    <lineage>
        <taxon>Bacteria</taxon>
        <taxon>Bacillati</taxon>
        <taxon>Bacillota</taxon>
        <taxon>Erysipelotrichia</taxon>
        <taxon>Erysipelotrichales</taxon>
        <taxon>Erysipelotrichaceae</taxon>
        <taxon>Stecheria</taxon>
    </lineage>
</organism>
<name>A0A7X2NR95_9FIRM</name>
<evidence type="ECO:0000313" key="5">
    <source>
        <dbReference type="EMBL" id="MSS58090.1"/>
    </source>
</evidence>
<evidence type="ECO:0000259" key="4">
    <source>
        <dbReference type="Pfam" id="PF01048"/>
    </source>
</evidence>